<feature type="domain" description="Arb2" evidence="1">
    <location>
        <begin position="39"/>
        <end position="284"/>
    </location>
</feature>
<dbReference type="AlphaFoldDB" id="A0A9C6TCT2"/>
<keyword evidence="2" id="KW-1185">Reference proteome</keyword>
<evidence type="ECO:0000259" key="1">
    <source>
        <dbReference type="Pfam" id="PF22749"/>
    </source>
</evidence>
<gene>
    <name evidence="3" type="primary">LOC117574161</name>
</gene>
<name>A0A9C6TCT2_DROAB</name>
<reference evidence="3" key="1">
    <citation type="submission" date="2025-08" db="UniProtKB">
        <authorList>
            <consortium name="RefSeq"/>
        </authorList>
    </citation>
    <scope>IDENTIFICATION</scope>
    <source>
        <strain evidence="3">15112-1751.03</strain>
        <tissue evidence="3">Whole Adult</tissue>
    </source>
</reference>
<dbReference type="InterPro" id="IPR029058">
    <property type="entry name" value="AB_hydrolase_fold"/>
</dbReference>
<dbReference type="GO" id="GO:0031048">
    <property type="term" value="P:regulatory ncRNA-mediated heterochromatin formation"/>
    <property type="evidence" value="ECO:0007669"/>
    <property type="project" value="TreeGrafter"/>
</dbReference>
<dbReference type="GeneID" id="117574161"/>
<dbReference type="Pfam" id="PF22749">
    <property type="entry name" value="Arb2"/>
    <property type="match status" value="1"/>
</dbReference>
<evidence type="ECO:0000313" key="3">
    <source>
        <dbReference type="RefSeq" id="XP_051863633.1"/>
    </source>
</evidence>
<dbReference type="PANTHER" id="PTHR21357">
    <property type="entry name" value="FAM172 FAMILY PROTEIN HOMOLOG CG10038"/>
    <property type="match status" value="1"/>
</dbReference>
<dbReference type="GO" id="GO:0005634">
    <property type="term" value="C:nucleus"/>
    <property type="evidence" value="ECO:0007669"/>
    <property type="project" value="TreeGrafter"/>
</dbReference>
<dbReference type="InterPro" id="IPR053858">
    <property type="entry name" value="Arb2_dom"/>
</dbReference>
<dbReference type="RefSeq" id="XP_051863633.1">
    <property type="nucleotide sequence ID" value="XM_052007673.1"/>
</dbReference>
<dbReference type="InterPro" id="IPR048263">
    <property type="entry name" value="Arb2"/>
</dbReference>
<dbReference type="PANTHER" id="PTHR21357:SF4">
    <property type="entry name" value="FAM172 FAMILY PROTEIN HOMOLOG CG10038"/>
    <property type="match status" value="1"/>
</dbReference>
<organism evidence="2 3">
    <name type="scientific">Drosophila albomicans</name>
    <name type="common">Fruit fly</name>
    <dbReference type="NCBI Taxonomy" id="7291"/>
    <lineage>
        <taxon>Eukaryota</taxon>
        <taxon>Metazoa</taxon>
        <taxon>Ecdysozoa</taxon>
        <taxon>Arthropoda</taxon>
        <taxon>Hexapoda</taxon>
        <taxon>Insecta</taxon>
        <taxon>Pterygota</taxon>
        <taxon>Neoptera</taxon>
        <taxon>Endopterygota</taxon>
        <taxon>Diptera</taxon>
        <taxon>Brachycera</taxon>
        <taxon>Muscomorpha</taxon>
        <taxon>Ephydroidea</taxon>
        <taxon>Drosophilidae</taxon>
        <taxon>Drosophila</taxon>
    </lineage>
</organism>
<proteinExistence type="predicted"/>
<dbReference type="GO" id="GO:0035197">
    <property type="term" value="F:siRNA binding"/>
    <property type="evidence" value="ECO:0007669"/>
    <property type="project" value="TreeGrafter"/>
</dbReference>
<dbReference type="OrthoDB" id="421951at2759"/>
<evidence type="ECO:0000313" key="2">
    <source>
        <dbReference type="Proteomes" id="UP000515160"/>
    </source>
</evidence>
<accession>A0A9C6TCT2</accession>
<dbReference type="Proteomes" id="UP000515160">
    <property type="component" value="Chromosome 2R"/>
</dbReference>
<dbReference type="SUPFAM" id="SSF53474">
    <property type="entry name" value="alpha/beta-Hydrolases"/>
    <property type="match status" value="1"/>
</dbReference>
<sequence>MWTRIKHSVQSVLTGKSQRSAIQVMAEPKAVNSQEAIARLREFGYGFTEDGKLHKIDPATGEPGEEPFVFQISEDAEVNREHYAKLANQIPEIVYELLEKNGLQKTYLPLDMPIERSTFVFTQPQPISKSKKLLVLINGSGYVLAGQWARKLIINNSLDHGTQLPYIKRAQQLGYDILVTNTNDNAREIKGKLKPIKGLDTAFRHASYVWENVVIPSNPENVAIVAHSFGASIARNLTENYTDFFKEKVFAIALTDGTIGSPPASCKQYFIDVACNWASSNEPLDTDLRREQTRDSFRRVSAGHPEHEWSSYSAMESIFKFFEDKYEQRVGTKDTSSNT</sequence>
<protein>
    <submittedName>
        <fullName evidence="3">FAM172 family protein homolog CG10038 isoform X1</fullName>
    </submittedName>
</protein>